<dbReference type="AlphaFoldDB" id="A0A3A3GKS3"/>
<dbReference type="Proteomes" id="UP000266177">
    <property type="component" value="Unassembled WGS sequence"/>
</dbReference>
<feature type="transmembrane region" description="Helical" evidence="2">
    <location>
        <begin position="16"/>
        <end position="33"/>
    </location>
</feature>
<dbReference type="InterPro" id="IPR025029">
    <property type="entry name" value="DUF3918"/>
</dbReference>
<dbReference type="EMBL" id="QYZD01000004">
    <property type="protein sequence ID" value="RJG25121.1"/>
    <property type="molecule type" value="Genomic_DNA"/>
</dbReference>
<gene>
    <name evidence="3" type="ORF">DQX05_06500</name>
</gene>
<accession>A0A3A3GKS3</accession>
<keyword evidence="2" id="KW-0812">Transmembrane</keyword>
<reference evidence="3 4" key="1">
    <citation type="submission" date="2018-09" db="EMBL/GenBank/DDBJ databases">
        <title>Paenibacillus SK2017-BO5.</title>
        <authorList>
            <person name="Piskunova J.V."/>
            <person name="Dubiley S.A."/>
            <person name="Severinov K.V."/>
        </authorList>
    </citation>
    <scope>NUCLEOTIDE SEQUENCE [LARGE SCALE GENOMIC DNA]</scope>
    <source>
        <strain evidence="3 4">BO5</strain>
    </source>
</reference>
<name>A0A3A3GKS3_PANTH</name>
<proteinExistence type="predicted"/>
<sequence length="57" mass="6530">MNGIFGFLKNWNNRKTLWSLLAIGVGAAAVGMTQQRMRMSGRRNQPLKQLRKRLRTG</sequence>
<keyword evidence="2" id="KW-0472">Membrane</keyword>
<comment type="caution">
    <text evidence="3">The sequence shown here is derived from an EMBL/GenBank/DDBJ whole genome shotgun (WGS) entry which is preliminary data.</text>
</comment>
<feature type="region of interest" description="Disordered" evidence="1">
    <location>
        <begin position="35"/>
        <end position="57"/>
    </location>
</feature>
<dbReference type="Pfam" id="PF13056">
    <property type="entry name" value="DUF3918"/>
    <property type="match status" value="1"/>
</dbReference>
<evidence type="ECO:0000313" key="3">
    <source>
        <dbReference type="EMBL" id="RJG25121.1"/>
    </source>
</evidence>
<feature type="compositionally biased region" description="Polar residues" evidence="1">
    <location>
        <begin position="35"/>
        <end position="47"/>
    </location>
</feature>
<organism evidence="3 4">
    <name type="scientific">Paenibacillus thiaminolyticus</name>
    <name type="common">Bacillus thiaminolyticus</name>
    <dbReference type="NCBI Taxonomy" id="49283"/>
    <lineage>
        <taxon>Bacteria</taxon>
        <taxon>Bacillati</taxon>
        <taxon>Bacillota</taxon>
        <taxon>Bacilli</taxon>
        <taxon>Bacillales</taxon>
        <taxon>Paenibacillaceae</taxon>
        <taxon>Paenibacillus</taxon>
    </lineage>
</organism>
<evidence type="ECO:0000313" key="4">
    <source>
        <dbReference type="Proteomes" id="UP000266177"/>
    </source>
</evidence>
<evidence type="ECO:0000256" key="2">
    <source>
        <dbReference type="SAM" id="Phobius"/>
    </source>
</evidence>
<protein>
    <submittedName>
        <fullName evidence="3">DUF3918 domain-containing protein</fullName>
    </submittedName>
</protein>
<keyword evidence="2" id="KW-1133">Transmembrane helix</keyword>
<evidence type="ECO:0000256" key="1">
    <source>
        <dbReference type="SAM" id="MobiDB-lite"/>
    </source>
</evidence>